<accession>A0A7G1G5G4</accession>
<dbReference type="FunCoup" id="A0A7G1G5G4">
    <property type="interactions" value="41"/>
</dbReference>
<reference evidence="5 6" key="1">
    <citation type="submission" date="2018-06" db="EMBL/GenBank/DDBJ databases">
        <title>Genome sequencing of Oceanotoga sp. sy52.</title>
        <authorList>
            <person name="Mori K."/>
        </authorList>
    </citation>
    <scope>NUCLEOTIDE SEQUENCE [LARGE SCALE GENOMIC DNA]</scope>
    <source>
        <strain evidence="6">sy52</strain>
    </source>
</reference>
<gene>
    <name evidence="5" type="ORF">OSSY52_17820</name>
</gene>
<evidence type="ECO:0000256" key="3">
    <source>
        <dbReference type="ARBA" id="ARBA00022801"/>
    </source>
</evidence>
<keyword evidence="1" id="KW-0479">Metal-binding</keyword>
<keyword evidence="3 5" id="KW-0378">Hydrolase</keyword>
<dbReference type="PANTHER" id="PTHR35795:SF1">
    <property type="entry name" value="BIS(5'-NUCLEOSYL)-TETRAPHOSPHATASE, SYMMETRICAL"/>
    <property type="match status" value="1"/>
</dbReference>
<evidence type="ECO:0000313" key="5">
    <source>
        <dbReference type="EMBL" id="BBE31641.1"/>
    </source>
</evidence>
<dbReference type="PANTHER" id="PTHR35795">
    <property type="entry name" value="SLR1885 PROTEIN"/>
    <property type="match status" value="1"/>
</dbReference>
<dbReference type="EMBL" id="AP018712">
    <property type="protein sequence ID" value="BBE31641.1"/>
    <property type="molecule type" value="Genomic_DNA"/>
</dbReference>
<dbReference type="InterPro" id="IPR005249">
    <property type="entry name" value="YqeK"/>
</dbReference>
<dbReference type="InterPro" id="IPR051094">
    <property type="entry name" value="Diverse_Catalytic_Enzymes"/>
</dbReference>
<feature type="domain" description="HD" evidence="4">
    <location>
        <begin position="23"/>
        <end position="133"/>
    </location>
</feature>
<dbReference type="KEGG" id="ocy:OSSY52_17820"/>
<dbReference type="AlphaFoldDB" id="A0A7G1G5G4"/>
<dbReference type="SUPFAM" id="SSF109604">
    <property type="entry name" value="HD-domain/PDEase-like"/>
    <property type="match status" value="1"/>
</dbReference>
<dbReference type="GO" id="GO:0016787">
    <property type="term" value="F:hydrolase activity"/>
    <property type="evidence" value="ECO:0007669"/>
    <property type="project" value="UniProtKB-KW"/>
</dbReference>
<dbReference type="InterPro" id="IPR006674">
    <property type="entry name" value="HD_domain"/>
</dbReference>
<dbReference type="Pfam" id="PF01966">
    <property type="entry name" value="HD"/>
    <property type="match status" value="1"/>
</dbReference>
<dbReference type="InParanoid" id="A0A7G1G5G4"/>
<dbReference type="Gene3D" id="1.10.3210.10">
    <property type="entry name" value="Hypothetical protein af1432"/>
    <property type="match status" value="1"/>
</dbReference>
<name>A0A7G1G5G4_9BACT</name>
<proteinExistence type="predicted"/>
<dbReference type="RefSeq" id="WP_190614309.1">
    <property type="nucleotide sequence ID" value="NZ_AP018712.1"/>
</dbReference>
<keyword evidence="6" id="KW-1185">Reference proteome</keyword>
<dbReference type="Proteomes" id="UP000516361">
    <property type="component" value="Chromosome"/>
</dbReference>
<sequence>MNTYENIIENLNKILPLLVKEQRLNHIYAVNSYALKLAKIFNLNPLKISIASLAHDLFRDFSFDLQLKIAKKYNIKISNEEKKHPILLHGKNSALYMKKRYNISNDIFNAIYYHTSGSPQLNDLGKVLVISDSAEETRSYPEVNKLRNLSLNSIEEAYKFVIKNKITYAISKRLIILEETVNTWNKYIMEV</sequence>
<keyword evidence="2" id="KW-0547">Nucleotide-binding</keyword>
<dbReference type="NCBIfam" id="TIGR00488">
    <property type="entry name" value="bis(5'-nucleosyl)-tetraphosphatase (symmetrical) YqeK"/>
    <property type="match status" value="1"/>
</dbReference>
<evidence type="ECO:0000313" key="6">
    <source>
        <dbReference type="Proteomes" id="UP000516361"/>
    </source>
</evidence>
<evidence type="ECO:0000256" key="2">
    <source>
        <dbReference type="ARBA" id="ARBA00022741"/>
    </source>
</evidence>
<evidence type="ECO:0000256" key="1">
    <source>
        <dbReference type="ARBA" id="ARBA00022723"/>
    </source>
</evidence>
<organism evidence="5 6">
    <name type="scientific">Tepiditoga spiralis</name>
    <dbReference type="NCBI Taxonomy" id="2108365"/>
    <lineage>
        <taxon>Bacteria</taxon>
        <taxon>Thermotogati</taxon>
        <taxon>Thermotogota</taxon>
        <taxon>Thermotogae</taxon>
        <taxon>Petrotogales</taxon>
        <taxon>Petrotogaceae</taxon>
        <taxon>Tepiditoga</taxon>
    </lineage>
</organism>
<protein>
    <submittedName>
        <fullName evidence="5">Metal-dependent phosphohydrolase</fullName>
    </submittedName>
</protein>
<dbReference type="GO" id="GO:0046872">
    <property type="term" value="F:metal ion binding"/>
    <property type="evidence" value="ECO:0007669"/>
    <property type="project" value="UniProtKB-KW"/>
</dbReference>
<evidence type="ECO:0000259" key="4">
    <source>
        <dbReference type="Pfam" id="PF01966"/>
    </source>
</evidence>
<dbReference type="GO" id="GO:0000166">
    <property type="term" value="F:nucleotide binding"/>
    <property type="evidence" value="ECO:0007669"/>
    <property type="project" value="UniProtKB-KW"/>
</dbReference>